<protein>
    <submittedName>
        <fullName evidence="2">NADH dehydrogenase I subunit E</fullName>
        <ecNumber evidence="2">1.6.5.3</ecNumber>
    </submittedName>
</protein>
<dbReference type="Gene3D" id="3.30.110.40">
    <property type="entry name" value="TusA-like domain"/>
    <property type="match status" value="1"/>
</dbReference>
<dbReference type="AlphaFoldDB" id="A0A377J5I4"/>
<evidence type="ECO:0000313" key="3">
    <source>
        <dbReference type="Proteomes" id="UP000254841"/>
    </source>
</evidence>
<dbReference type="Proteomes" id="UP000254841">
    <property type="component" value="Unassembled WGS sequence"/>
</dbReference>
<evidence type="ECO:0000313" key="2">
    <source>
        <dbReference type="EMBL" id="STO97752.1"/>
    </source>
</evidence>
<reference evidence="2 3" key="1">
    <citation type="submission" date="2018-06" db="EMBL/GenBank/DDBJ databases">
        <authorList>
            <consortium name="Pathogen Informatics"/>
            <person name="Doyle S."/>
        </authorList>
    </citation>
    <scope>NUCLEOTIDE SEQUENCE [LARGE SCALE GENOMIC DNA]</scope>
    <source>
        <strain evidence="2 3">NCTC12410</strain>
    </source>
</reference>
<dbReference type="RefSeq" id="WP_115011970.1">
    <property type="nucleotide sequence ID" value="NZ_UGHV01000001.1"/>
</dbReference>
<sequence>MKRFDLRHLHNDFYARMGELIDTQLTQGEVGIFLFEVDDFSNVAKSAEFVSSKGYEVMNSVRFNHRDWTLVVRKSHPQSRLESTLEPQSPTQESAKAGDE</sequence>
<evidence type="ECO:0000256" key="1">
    <source>
        <dbReference type="SAM" id="MobiDB-lite"/>
    </source>
</evidence>
<dbReference type="GO" id="GO:0016491">
    <property type="term" value="F:oxidoreductase activity"/>
    <property type="evidence" value="ECO:0007669"/>
    <property type="project" value="UniProtKB-KW"/>
</dbReference>
<proteinExistence type="predicted"/>
<feature type="compositionally biased region" description="Polar residues" evidence="1">
    <location>
        <begin position="79"/>
        <end position="94"/>
    </location>
</feature>
<dbReference type="Pfam" id="PF16514">
    <property type="entry name" value="NADH-UOR_E"/>
    <property type="match status" value="1"/>
</dbReference>
<accession>A0A377J5I4</accession>
<dbReference type="OrthoDB" id="5358834at2"/>
<name>A0A377J5I4_9HELI</name>
<keyword evidence="2" id="KW-0560">Oxidoreductase</keyword>
<dbReference type="InterPro" id="IPR036868">
    <property type="entry name" value="TusA-like_sf"/>
</dbReference>
<gene>
    <name evidence="2" type="primary">nuoE</name>
    <name evidence="2" type="ORF">NCTC12410_01589</name>
</gene>
<dbReference type="InterPro" id="IPR032424">
    <property type="entry name" value="NADH-UOR_E"/>
</dbReference>
<feature type="region of interest" description="Disordered" evidence="1">
    <location>
        <begin position="79"/>
        <end position="100"/>
    </location>
</feature>
<dbReference type="EC" id="1.6.5.3" evidence="2"/>
<dbReference type="EMBL" id="UGHV01000001">
    <property type="protein sequence ID" value="STO97752.1"/>
    <property type="molecule type" value="Genomic_DNA"/>
</dbReference>
<organism evidence="2 3">
    <name type="scientific">Helicobacter canis</name>
    <dbReference type="NCBI Taxonomy" id="29419"/>
    <lineage>
        <taxon>Bacteria</taxon>
        <taxon>Pseudomonadati</taxon>
        <taxon>Campylobacterota</taxon>
        <taxon>Epsilonproteobacteria</taxon>
        <taxon>Campylobacterales</taxon>
        <taxon>Helicobacteraceae</taxon>
        <taxon>Helicobacter</taxon>
    </lineage>
</organism>